<sequence length="731" mass="78883">MMLVQSALLLAAIAQDDGPCDNEPQSSLPFCDPKLSIDTRVADLVSRIPDAAVPGLLGDNATAFAALGMRPYGWWSEGLHGVAISPAVRFQAPTPVATSFPQILNLAASFNRTLFHDIGHVIATEARAFHSVGHAGVTYWAPNINIFRDPRWGRGQETPGEDPFLTSEYAVEFVRGMQGPPSEPFLQVSACCKHFSAYSQEVPRHTLDAHVTPRDAADTYWPVFEACITRGHVSSIMCSYNAVNGVPSCADTHLLTDVVRKTWGFDGYIVSDCGAVYDVLWQHNYTNSTDDTCAATLMAGMDLNCGDFLQQYLPAAMPKVPRSAWTRALANLFRTQMRLGLFETHDRRPFAHITVADIDTRAHRELAADAAAQSIVLLKNEFKLLPLDPDAFSPTHRLAMLGPHVHATGVQLGSYAGIPPYIVSPAAGLDPFLPPNATDIATGCAVNGTDLDETAIALAATAGQVILFVGLDQSIEAEDIDRHTLALPGRQLDLIQRVAAVASAPVVLVLLTGGPVDLSPFKSNPTIGAILYAGYLGQSGGAAIAQVLVGDVNPAGRLPHTFYAASFVDQVPIDDMHMRPHAASPGRTHRFYTGVPVYPFGHGLSYSRFRYELRAMTSQLDGGVHVTVAVHNVDERIGDHVLLCFGMPPRRGTDGRPRQILVAFDRVAALVPGDAYVWHVALPYTSFALATETGAMEVAVGTWTLQIGDVEVDVEITSTTSWMSPFWSADQ</sequence>
<dbReference type="PRINTS" id="PR00133">
    <property type="entry name" value="GLHYDRLASE3"/>
</dbReference>
<dbReference type="SUPFAM" id="SSF52279">
    <property type="entry name" value="Beta-D-glucan exohydrolase, C-terminal domain"/>
    <property type="match status" value="1"/>
</dbReference>
<keyword evidence="8" id="KW-1185">Reference proteome</keyword>
<reference evidence="6" key="2">
    <citation type="submission" date="2019-06" db="EMBL/GenBank/DDBJ databases">
        <title>Genomics analysis of Aphanomyces spp. identifies a new class of oomycete effector associated with host adaptation.</title>
        <authorList>
            <person name="Gaulin E."/>
        </authorList>
    </citation>
    <scope>NUCLEOTIDE SEQUENCE</scope>
    <source>
        <strain evidence="6">CBS 578.67</strain>
    </source>
</reference>
<evidence type="ECO:0000256" key="1">
    <source>
        <dbReference type="ARBA" id="ARBA00005336"/>
    </source>
</evidence>
<feature type="domain" description="Fibronectin type III-like" evidence="5">
    <location>
        <begin position="640"/>
        <end position="711"/>
    </location>
</feature>
<evidence type="ECO:0000313" key="6">
    <source>
        <dbReference type="EMBL" id="KAF0682382.1"/>
    </source>
</evidence>
<comment type="similarity">
    <text evidence="1">Belongs to the glycosyl hydrolase 3 family.</text>
</comment>
<keyword evidence="4" id="KW-0326">Glycosidase</keyword>
<evidence type="ECO:0000256" key="2">
    <source>
        <dbReference type="ARBA" id="ARBA00022729"/>
    </source>
</evidence>
<keyword evidence="3" id="KW-0378">Hydrolase</keyword>
<dbReference type="InterPro" id="IPR017853">
    <property type="entry name" value="GH"/>
</dbReference>
<accession>A0A485LU71</accession>
<evidence type="ECO:0000313" key="8">
    <source>
        <dbReference type="Proteomes" id="UP000332933"/>
    </source>
</evidence>
<dbReference type="InterPro" id="IPR013783">
    <property type="entry name" value="Ig-like_fold"/>
</dbReference>
<name>A0A485LU71_9STRA</name>
<dbReference type="Gene3D" id="2.60.40.10">
    <property type="entry name" value="Immunoglobulins"/>
    <property type="match status" value="1"/>
</dbReference>
<dbReference type="PANTHER" id="PTHR42721:SF3">
    <property type="entry name" value="BETA-D-XYLOSIDASE 5-RELATED"/>
    <property type="match status" value="1"/>
</dbReference>
<keyword evidence="2" id="KW-0732">Signal</keyword>
<dbReference type="Gene3D" id="3.20.20.300">
    <property type="entry name" value="Glycoside hydrolase, family 3, N-terminal domain"/>
    <property type="match status" value="1"/>
</dbReference>
<dbReference type="PANTHER" id="PTHR42721">
    <property type="entry name" value="SUGAR HYDROLASE-RELATED"/>
    <property type="match status" value="1"/>
</dbReference>
<dbReference type="InterPro" id="IPR001764">
    <property type="entry name" value="Glyco_hydro_3_N"/>
</dbReference>
<dbReference type="GO" id="GO:0045493">
    <property type="term" value="P:xylan catabolic process"/>
    <property type="evidence" value="ECO:0007669"/>
    <property type="project" value="InterPro"/>
</dbReference>
<dbReference type="Gene3D" id="3.40.50.1700">
    <property type="entry name" value="Glycoside hydrolase family 3 C-terminal domain"/>
    <property type="match status" value="1"/>
</dbReference>
<gene>
    <name evidence="7" type="primary">Aste57867_25470</name>
    <name evidence="6" type="ORF">As57867_025391</name>
    <name evidence="7" type="ORF">ASTE57867_25470</name>
</gene>
<reference evidence="7 8" key="1">
    <citation type="submission" date="2019-03" db="EMBL/GenBank/DDBJ databases">
        <authorList>
            <person name="Gaulin E."/>
            <person name="Dumas B."/>
        </authorList>
    </citation>
    <scope>NUCLEOTIDE SEQUENCE [LARGE SCALE GENOMIC DNA]</scope>
    <source>
        <strain evidence="7">CBS 568.67</strain>
    </source>
</reference>
<dbReference type="InterPro" id="IPR036962">
    <property type="entry name" value="Glyco_hydro_3_N_sf"/>
</dbReference>
<dbReference type="GO" id="GO:0031222">
    <property type="term" value="P:arabinan catabolic process"/>
    <property type="evidence" value="ECO:0007669"/>
    <property type="project" value="TreeGrafter"/>
</dbReference>
<evidence type="ECO:0000313" key="7">
    <source>
        <dbReference type="EMBL" id="VFU02093.1"/>
    </source>
</evidence>
<dbReference type="EMBL" id="CAADRA010007566">
    <property type="protein sequence ID" value="VFU02093.1"/>
    <property type="molecule type" value="Genomic_DNA"/>
</dbReference>
<dbReference type="InterPro" id="IPR036881">
    <property type="entry name" value="Glyco_hydro_3_C_sf"/>
</dbReference>
<dbReference type="GO" id="GO:0046556">
    <property type="term" value="F:alpha-L-arabinofuranosidase activity"/>
    <property type="evidence" value="ECO:0007669"/>
    <property type="project" value="TreeGrafter"/>
</dbReference>
<evidence type="ECO:0000256" key="4">
    <source>
        <dbReference type="ARBA" id="ARBA00023295"/>
    </source>
</evidence>
<proteinExistence type="inferred from homology"/>
<dbReference type="SMART" id="SM01217">
    <property type="entry name" value="Fn3_like"/>
    <property type="match status" value="1"/>
</dbReference>
<dbReference type="InterPro" id="IPR044993">
    <property type="entry name" value="BXL"/>
</dbReference>
<dbReference type="OrthoDB" id="47059at2759"/>
<organism evidence="7 8">
    <name type="scientific">Aphanomyces stellatus</name>
    <dbReference type="NCBI Taxonomy" id="120398"/>
    <lineage>
        <taxon>Eukaryota</taxon>
        <taxon>Sar</taxon>
        <taxon>Stramenopiles</taxon>
        <taxon>Oomycota</taxon>
        <taxon>Saprolegniomycetes</taxon>
        <taxon>Saprolegniales</taxon>
        <taxon>Verrucalvaceae</taxon>
        <taxon>Aphanomyces</taxon>
    </lineage>
</organism>
<dbReference type="Pfam" id="PF00933">
    <property type="entry name" value="Glyco_hydro_3"/>
    <property type="match status" value="1"/>
</dbReference>
<dbReference type="InterPro" id="IPR002772">
    <property type="entry name" value="Glyco_hydro_3_C"/>
</dbReference>
<dbReference type="EMBL" id="VJMH01007540">
    <property type="protein sequence ID" value="KAF0682382.1"/>
    <property type="molecule type" value="Genomic_DNA"/>
</dbReference>
<evidence type="ECO:0000259" key="5">
    <source>
        <dbReference type="SMART" id="SM01217"/>
    </source>
</evidence>
<evidence type="ECO:0000256" key="3">
    <source>
        <dbReference type="ARBA" id="ARBA00022801"/>
    </source>
</evidence>
<dbReference type="SUPFAM" id="SSF51445">
    <property type="entry name" value="(Trans)glycosidases"/>
    <property type="match status" value="1"/>
</dbReference>
<dbReference type="Pfam" id="PF01915">
    <property type="entry name" value="Glyco_hydro_3_C"/>
    <property type="match status" value="1"/>
</dbReference>
<dbReference type="GO" id="GO:0009044">
    <property type="term" value="F:xylan 1,4-beta-xylosidase activity"/>
    <property type="evidence" value="ECO:0007669"/>
    <property type="project" value="InterPro"/>
</dbReference>
<dbReference type="InterPro" id="IPR026891">
    <property type="entry name" value="Fn3-like"/>
</dbReference>
<dbReference type="AlphaFoldDB" id="A0A485LU71"/>
<dbReference type="Proteomes" id="UP000332933">
    <property type="component" value="Unassembled WGS sequence"/>
</dbReference>
<protein>
    <submittedName>
        <fullName evidence="7">Aste57867_25470 protein</fullName>
    </submittedName>
</protein>